<dbReference type="RefSeq" id="WP_101575232.1">
    <property type="nucleotide sequence ID" value="NZ_PGVA01000001.1"/>
</dbReference>
<keyword evidence="7" id="KW-1185">Reference proteome</keyword>
<dbReference type="EMBL" id="PGVA01000001">
    <property type="protein sequence ID" value="PLR86822.1"/>
    <property type="molecule type" value="Genomic_DNA"/>
</dbReference>
<feature type="domain" description="MucB/RseB N-terminal" evidence="3">
    <location>
        <begin position="296"/>
        <end position="340"/>
    </location>
</feature>
<name>A0A2N5GSS4_9BACI</name>
<keyword evidence="2" id="KW-1133">Transmembrane helix</keyword>
<evidence type="ECO:0000256" key="2">
    <source>
        <dbReference type="SAM" id="Phobius"/>
    </source>
</evidence>
<organism evidence="4 6">
    <name type="scientific">Bacillus canaveralius</name>
    <dbReference type="NCBI Taxonomy" id="1403243"/>
    <lineage>
        <taxon>Bacteria</taxon>
        <taxon>Bacillati</taxon>
        <taxon>Bacillota</taxon>
        <taxon>Bacilli</taxon>
        <taxon>Bacillales</taxon>
        <taxon>Bacillaceae</taxon>
        <taxon>Bacillus</taxon>
    </lineage>
</organism>
<dbReference type="InterPro" id="IPR033434">
    <property type="entry name" value="MucB/RseB_N"/>
</dbReference>
<dbReference type="Pfam" id="PF03888">
    <property type="entry name" value="MucB_RseB"/>
    <property type="match status" value="1"/>
</dbReference>
<reference evidence="4 6" key="1">
    <citation type="submission" date="2017-11" db="EMBL/GenBank/DDBJ databases">
        <title>Comparitive Functional Genomics of Dry Heat Resistant strains isolated from the Viking Spacecraft.</title>
        <authorList>
            <person name="Seuylemezian A."/>
            <person name="Cooper K."/>
            <person name="Vaishampayan P."/>
        </authorList>
    </citation>
    <scope>NUCLEOTIDE SEQUENCE [LARGE SCALE GENOMIC DNA]</scope>
    <source>
        <strain evidence="4 6">M4.6</strain>
    </source>
</reference>
<keyword evidence="2" id="KW-0812">Transmembrane</keyword>
<dbReference type="AlphaFoldDB" id="A0A2N5GSS4"/>
<gene>
    <name evidence="4" type="ORF">CU635_00585</name>
    <name evidence="5" type="ORF">CVD25_17920</name>
</gene>
<dbReference type="OrthoDB" id="2881381at2"/>
<proteinExistence type="predicted"/>
<dbReference type="Gene3D" id="2.50.20.10">
    <property type="entry name" value="Lipoprotein localisation LolA/LolB/LppX"/>
    <property type="match status" value="1"/>
</dbReference>
<dbReference type="Proteomes" id="UP000235114">
    <property type="component" value="Unassembled WGS sequence"/>
</dbReference>
<feature type="region of interest" description="Disordered" evidence="1">
    <location>
        <begin position="77"/>
        <end position="111"/>
    </location>
</feature>
<keyword evidence="2" id="KW-0472">Membrane</keyword>
<sequence length="351" mass="40671">MNEKLKDLRKIMISTELRDVKFGNKNKEYVFKSINSTKKKHRRVNDWIPRSLSIVMISGFIFASLVFAKEYILKPDSSQNSHYSQSETNERNMSSDSTDNTEEEIKNEDSEVLTKEETQLLMLNTLHHFKTAKGSFINESENYKETVEYQVSLIKDEIGSYIKTNVNMKNQDLNEETKKEETDRTEVFDGEKILQLFNESKKYQVAAAEVPSTRENKITLEEVYNQTEDGSPVYRAHPFAGSAASSLYPYEMATNFLKDHDKWEIEKQSSTLLDKNVIIIKGSLNDDDSDKYNASSFRFWVERQTGILLKMELYKDDQVVESLVTNELELNKTIDKNKFSIAIPEGYTLDK</sequence>
<evidence type="ECO:0000313" key="5">
    <source>
        <dbReference type="EMBL" id="PLR92717.1"/>
    </source>
</evidence>
<evidence type="ECO:0000259" key="3">
    <source>
        <dbReference type="Pfam" id="PF03888"/>
    </source>
</evidence>
<dbReference type="Proteomes" id="UP000234951">
    <property type="component" value="Unassembled WGS sequence"/>
</dbReference>
<evidence type="ECO:0000313" key="4">
    <source>
        <dbReference type="EMBL" id="PLR86822.1"/>
    </source>
</evidence>
<protein>
    <recommendedName>
        <fullName evidence="3">MucB/RseB N-terminal domain-containing protein</fullName>
    </recommendedName>
</protein>
<evidence type="ECO:0000256" key="1">
    <source>
        <dbReference type="SAM" id="MobiDB-lite"/>
    </source>
</evidence>
<evidence type="ECO:0000313" key="6">
    <source>
        <dbReference type="Proteomes" id="UP000234951"/>
    </source>
</evidence>
<feature type="transmembrane region" description="Helical" evidence="2">
    <location>
        <begin position="47"/>
        <end position="68"/>
    </location>
</feature>
<evidence type="ECO:0000313" key="7">
    <source>
        <dbReference type="Proteomes" id="UP000235114"/>
    </source>
</evidence>
<accession>A0A2N5GSS4</accession>
<reference evidence="5 7" key="2">
    <citation type="submission" date="2017-12" db="EMBL/GenBank/DDBJ databases">
        <title>Comparative Functional Genomics of Dry Heat Resistant strains isolated from the Viking Spacecraft.</title>
        <authorList>
            <person name="Seuylemezian A."/>
            <person name="Cooper K."/>
            <person name="Vaishampayan P."/>
        </authorList>
    </citation>
    <scope>NUCLEOTIDE SEQUENCE [LARGE SCALE GENOMIC DNA]</scope>
    <source>
        <strain evidence="5 7">ATCC 29669</strain>
    </source>
</reference>
<feature type="compositionally biased region" description="Polar residues" evidence="1">
    <location>
        <begin position="77"/>
        <end position="98"/>
    </location>
</feature>
<dbReference type="EMBL" id="PGVD01000056">
    <property type="protein sequence ID" value="PLR92717.1"/>
    <property type="molecule type" value="Genomic_DNA"/>
</dbReference>
<comment type="caution">
    <text evidence="4">The sequence shown here is derived from an EMBL/GenBank/DDBJ whole genome shotgun (WGS) entry which is preliminary data.</text>
</comment>